<evidence type="ECO:0000313" key="1">
    <source>
        <dbReference type="EMBL" id="CAG8606307.1"/>
    </source>
</evidence>
<dbReference type="Proteomes" id="UP000789366">
    <property type="component" value="Unassembled WGS sequence"/>
</dbReference>
<keyword evidence="2" id="KW-1185">Reference proteome</keyword>
<accession>A0ACA9MRU4</accession>
<name>A0ACA9MRU4_9GLOM</name>
<proteinExistence type="predicted"/>
<gene>
    <name evidence="1" type="ORF">SPELUC_LOCUS7325</name>
</gene>
<protein>
    <submittedName>
        <fullName evidence="1">3749_t:CDS:1</fullName>
    </submittedName>
</protein>
<organism evidence="1 2">
    <name type="scientific">Cetraspora pellucida</name>
    <dbReference type="NCBI Taxonomy" id="1433469"/>
    <lineage>
        <taxon>Eukaryota</taxon>
        <taxon>Fungi</taxon>
        <taxon>Fungi incertae sedis</taxon>
        <taxon>Mucoromycota</taxon>
        <taxon>Glomeromycotina</taxon>
        <taxon>Glomeromycetes</taxon>
        <taxon>Diversisporales</taxon>
        <taxon>Gigasporaceae</taxon>
        <taxon>Cetraspora</taxon>
    </lineage>
</organism>
<dbReference type="EMBL" id="CAJVPW010009530">
    <property type="protein sequence ID" value="CAG8606307.1"/>
    <property type="molecule type" value="Genomic_DNA"/>
</dbReference>
<comment type="caution">
    <text evidence="1">The sequence shown here is derived from an EMBL/GenBank/DDBJ whole genome shotgun (WGS) entry which is preliminary data.</text>
</comment>
<evidence type="ECO:0000313" key="2">
    <source>
        <dbReference type="Proteomes" id="UP000789366"/>
    </source>
</evidence>
<sequence length="309" mass="34972">MVVLLSSQIIDELINGNDVQDRKKKQRAVASSSSQVIDELLNDSDDLQDVDDFQNDYETASLDGLQSSPTLELSIVPPRCLSPILDSRTNTNIQNDFYHSLISSTVAPLRKSSTLETNSSNNMLGHFDLNNTVIPSPFSDMSIYQICLWLCSNLNILQLANCMNFSMQTLAADGSRFTPSILPAISTTISNPYDKTKASRDYLEELKCLFLRVRNPPRKVIENLVRQIIKCDLNSAEEIEWLQIATKHFGDFCNKLINSVEKLVEEFKEKRIRSITSPLQKEEIIVFVDESTTINMLNRWLSATNIDEL</sequence>
<reference evidence="1" key="1">
    <citation type="submission" date="2021-06" db="EMBL/GenBank/DDBJ databases">
        <authorList>
            <person name="Kallberg Y."/>
            <person name="Tangrot J."/>
            <person name="Rosling A."/>
        </authorList>
    </citation>
    <scope>NUCLEOTIDE SEQUENCE</scope>
    <source>
        <strain evidence="1">28 12/20/2015</strain>
    </source>
</reference>
<feature type="non-terminal residue" evidence="1">
    <location>
        <position position="309"/>
    </location>
</feature>